<sequence>MDTTAHLKLPLIMPAQAQKHLTHNEAIEAIDALVQLAVSDAAASAPPAAPTEGARVIVAPGATGSFAGQDGALAAFQAGAWRFHAPKAGWIAFVASENRFLAHDGAGWVPLAASVLKGIERLGIGADADITNRFAVKSAAALFDHRGAGHQMKINKAAAGDTASLVFQTGYSGRAEMGLSGDESFRIKTSADGASWREALRVDAATGETVIGACRVSREMQMNLLPDSGRFNGNANNAAVANITYGAPTYLSAPAGGSLAGHAKFVADSADYGGAGPALNADVKALVDTIRAPAARRFGPEWFVLRVSLGATLAEPVAIAGENFGLAVRLAAAALPGRYTAAYHLKVLSGRAAIAADAPTAQRTAIDGAPVPRQPALLQPSDGWRHVAIEGLPGATGTDERALQLLGTAGAQILLALPKLIAGHVDLPPTLGLLMNPRLFG</sequence>
<evidence type="ECO:0000313" key="1">
    <source>
        <dbReference type="EMBL" id="WAJ27040.1"/>
    </source>
</evidence>
<keyword evidence="2" id="KW-1185">Reference proteome</keyword>
<evidence type="ECO:0000313" key="2">
    <source>
        <dbReference type="Proteomes" id="UP001163223"/>
    </source>
</evidence>
<reference evidence="1" key="1">
    <citation type="submission" date="2022-11" db="EMBL/GenBank/DDBJ databases">
        <title>beta-Carotene-producing bacterium, Jeongeuplla avenae sp. nov., alleviates the salt stress of Arabidopsis seedlings.</title>
        <authorList>
            <person name="Jiang L."/>
            <person name="Lee J."/>
        </authorList>
    </citation>
    <scope>NUCLEOTIDE SEQUENCE</scope>
    <source>
        <strain evidence="1">DY_R2A_6</strain>
    </source>
</reference>
<dbReference type="EMBL" id="CP113520">
    <property type="protein sequence ID" value="WAJ27040.1"/>
    <property type="molecule type" value="Genomic_DNA"/>
</dbReference>
<name>A0ACD4NJL0_9HYPH</name>
<protein>
    <submittedName>
        <fullName evidence="1">DUF2793 domain-containing protein</fullName>
    </submittedName>
</protein>
<accession>A0ACD4NJL0</accession>
<dbReference type="Proteomes" id="UP001163223">
    <property type="component" value="Chromosome"/>
</dbReference>
<proteinExistence type="predicted"/>
<gene>
    <name evidence="1" type="ORF">OXU80_19535</name>
</gene>
<organism evidence="1 2">
    <name type="scientific">Antarcticirhabdus aurantiaca</name>
    <dbReference type="NCBI Taxonomy" id="2606717"/>
    <lineage>
        <taxon>Bacteria</taxon>
        <taxon>Pseudomonadati</taxon>
        <taxon>Pseudomonadota</taxon>
        <taxon>Alphaproteobacteria</taxon>
        <taxon>Hyphomicrobiales</taxon>
        <taxon>Aurantimonadaceae</taxon>
        <taxon>Antarcticirhabdus</taxon>
    </lineage>
</organism>